<dbReference type="InterPro" id="IPR036162">
    <property type="entry name" value="Resolvase-like_N_sf"/>
</dbReference>
<dbReference type="PANTHER" id="PTHR30461:SF23">
    <property type="entry name" value="DNA RECOMBINASE-RELATED"/>
    <property type="match status" value="1"/>
</dbReference>
<sequence>MTTEQPEEFEKVDWQPEPVVEPPKRMIIYARVSTDKEKQPHSIEAQLRACRKRLEALEDVRKFEVVAEIIDNCSGTKLTSRPGIQQVIGMLSEGAADGVVVFSLDRLSRSVEHTAYLFNKVFVKGRVIISATESWIDNTNAIGRMIINFMSNVNEFTAAQIGEKTSVVIQSLRKQNLAYTSKVFGYRKKRVGDKKVMVEDPAQMQCIKRMEELRRMGNGYARIAKILTQEGYETAIKGGHWESTTVKRILARRAKERNERIQEASKPVKPEVIDAPQPESEGDTNGI</sequence>
<dbReference type="EMBL" id="LR796736">
    <property type="protein sequence ID" value="CAB4162647.1"/>
    <property type="molecule type" value="Genomic_DNA"/>
</dbReference>
<evidence type="ECO:0000313" key="3">
    <source>
        <dbReference type="EMBL" id="CAB4162647.1"/>
    </source>
</evidence>
<dbReference type="CDD" id="cd00338">
    <property type="entry name" value="Ser_Recombinase"/>
    <property type="match status" value="1"/>
</dbReference>
<feature type="domain" description="Resolvase/invertase-type recombinase catalytic" evidence="2">
    <location>
        <begin position="25"/>
        <end position="176"/>
    </location>
</feature>
<evidence type="ECO:0000256" key="1">
    <source>
        <dbReference type="SAM" id="MobiDB-lite"/>
    </source>
</evidence>
<protein>
    <submittedName>
        <fullName evidence="3">PinR Site-specific recombinases, DNA invertase Pin homologs</fullName>
    </submittedName>
</protein>
<dbReference type="InterPro" id="IPR050639">
    <property type="entry name" value="SSR_resolvase"/>
</dbReference>
<proteinExistence type="predicted"/>
<dbReference type="PANTHER" id="PTHR30461">
    <property type="entry name" value="DNA-INVERTASE FROM LAMBDOID PROPHAGE"/>
    <property type="match status" value="1"/>
</dbReference>
<dbReference type="SMART" id="SM00857">
    <property type="entry name" value="Resolvase"/>
    <property type="match status" value="1"/>
</dbReference>
<dbReference type="Gene3D" id="3.90.1750.20">
    <property type="entry name" value="Putative Large Serine Recombinase, Chain B, Domain 2"/>
    <property type="match status" value="1"/>
</dbReference>
<dbReference type="GO" id="GO:0003677">
    <property type="term" value="F:DNA binding"/>
    <property type="evidence" value="ECO:0007669"/>
    <property type="project" value="InterPro"/>
</dbReference>
<dbReference type="SUPFAM" id="SSF53041">
    <property type="entry name" value="Resolvase-like"/>
    <property type="match status" value="1"/>
</dbReference>
<evidence type="ECO:0000259" key="2">
    <source>
        <dbReference type="PROSITE" id="PS51736"/>
    </source>
</evidence>
<dbReference type="InterPro" id="IPR006119">
    <property type="entry name" value="Resolv_N"/>
</dbReference>
<reference evidence="3" key="1">
    <citation type="submission" date="2020-04" db="EMBL/GenBank/DDBJ databases">
        <authorList>
            <person name="Chiriac C."/>
            <person name="Salcher M."/>
            <person name="Ghai R."/>
            <person name="Kavagutti S V."/>
        </authorList>
    </citation>
    <scope>NUCLEOTIDE SEQUENCE</scope>
</reference>
<feature type="region of interest" description="Disordered" evidence="1">
    <location>
        <begin position="255"/>
        <end position="287"/>
    </location>
</feature>
<gene>
    <name evidence="3" type="ORF">UFOVP785_78</name>
</gene>
<dbReference type="Pfam" id="PF00239">
    <property type="entry name" value="Resolvase"/>
    <property type="match status" value="1"/>
</dbReference>
<organism evidence="3">
    <name type="scientific">uncultured Caudovirales phage</name>
    <dbReference type="NCBI Taxonomy" id="2100421"/>
    <lineage>
        <taxon>Viruses</taxon>
        <taxon>Duplodnaviria</taxon>
        <taxon>Heunggongvirae</taxon>
        <taxon>Uroviricota</taxon>
        <taxon>Caudoviricetes</taxon>
        <taxon>Peduoviridae</taxon>
        <taxon>Maltschvirus</taxon>
        <taxon>Maltschvirus maltsch</taxon>
    </lineage>
</organism>
<dbReference type="GO" id="GO:0000150">
    <property type="term" value="F:DNA strand exchange activity"/>
    <property type="evidence" value="ECO:0007669"/>
    <property type="project" value="InterPro"/>
</dbReference>
<feature type="compositionally biased region" description="Basic and acidic residues" evidence="1">
    <location>
        <begin position="256"/>
        <end position="272"/>
    </location>
</feature>
<accession>A0A6J5NUJ6</accession>
<dbReference type="Gene3D" id="3.40.50.1390">
    <property type="entry name" value="Resolvase, N-terminal catalytic domain"/>
    <property type="match status" value="1"/>
</dbReference>
<name>A0A6J5NUJ6_9CAUD</name>
<dbReference type="InterPro" id="IPR038109">
    <property type="entry name" value="DNA_bind_recomb_sf"/>
</dbReference>
<dbReference type="PROSITE" id="PS51736">
    <property type="entry name" value="RECOMBINASES_3"/>
    <property type="match status" value="1"/>
</dbReference>